<evidence type="ECO:0000313" key="2">
    <source>
        <dbReference type="Proteomes" id="UP001243856"/>
    </source>
</evidence>
<organism evidence="1 2">
    <name type="scientific">Corynebacterium propinquum</name>
    <dbReference type="NCBI Taxonomy" id="43769"/>
    <lineage>
        <taxon>Bacteria</taxon>
        <taxon>Bacillati</taxon>
        <taxon>Actinomycetota</taxon>
        <taxon>Actinomycetes</taxon>
        <taxon>Mycobacteriales</taxon>
        <taxon>Corynebacteriaceae</taxon>
        <taxon>Corynebacterium</taxon>
    </lineage>
</organism>
<protein>
    <recommendedName>
        <fullName evidence="3">CdiI immunity protein domain-containing protein</fullName>
    </recommendedName>
</protein>
<dbReference type="EMBL" id="JASNVK010000013">
    <property type="protein sequence ID" value="MDK4301191.1"/>
    <property type="molecule type" value="Genomic_DNA"/>
</dbReference>
<dbReference type="RefSeq" id="WP_284576106.1">
    <property type="nucleotide sequence ID" value="NZ_CP100371.1"/>
</dbReference>
<gene>
    <name evidence="1" type="ORF">QPX45_08070</name>
</gene>
<name>A0ABT7G379_9CORY</name>
<reference evidence="1 2" key="1">
    <citation type="submission" date="2023-05" db="EMBL/GenBank/DDBJ databases">
        <title>Metabolic capabilities are highly conserved among human nasal-associated Corynebacterium species in pangenomic analyses.</title>
        <authorList>
            <person name="Tran T.H."/>
            <person name="Roberts A.Q."/>
            <person name="Escapa I.F."/>
            <person name="Gao W."/>
            <person name="Conlan S."/>
            <person name="Kong H."/>
            <person name="Segre J.A."/>
            <person name="Kelly M.S."/>
            <person name="Lemon K.P."/>
        </authorList>
    </citation>
    <scope>NUCLEOTIDE SEQUENCE [LARGE SCALE GENOMIC DNA]</scope>
    <source>
        <strain evidence="1 2">KPL2811</strain>
    </source>
</reference>
<keyword evidence="2" id="KW-1185">Reference proteome</keyword>
<proteinExistence type="predicted"/>
<comment type="caution">
    <text evidence="1">The sequence shown here is derived from an EMBL/GenBank/DDBJ whole genome shotgun (WGS) entry which is preliminary data.</text>
</comment>
<evidence type="ECO:0008006" key="3">
    <source>
        <dbReference type="Google" id="ProtNLM"/>
    </source>
</evidence>
<dbReference type="Proteomes" id="UP001243856">
    <property type="component" value="Unassembled WGS sequence"/>
</dbReference>
<sequence length="106" mass="12079">MAVMMHGIDVEQASLEAGDEYFQLWQEFLTDNLHKFIDPNIIADPYGGDIEYCFQHAVEVLIKENIMISEDWLDALEIAAYVLPMYADKFAEYAKGVRAYHAKASA</sequence>
<accession>A0ABT7G379</accession>
<evidence type="ECO:0000313" key="1">
    <source>
        <dbReference type="EMBL" id="MDK4301191.1"/>
    </source>
</evidence>